<evidence type="ECO:0000256" key="1">
    <source>
        <dbReference type="ARBA" id="ARBA00009108"/>
    </source>
</evidence>
<comment type="similarity">
    <text evidence="1">Belongs to the UPF0749 family.</text>
</comment>
<dbReference type="GO" id="GO:0005886">
    <property type="term" value="C:plasma membrane"/>
    <property type="evidence" value="ECO:0007669"/>
    <property type="project" value="TreeGrafter"/>
</dbReference>
<reference evidence="5 6" key="1">
    <citation type="submission" date="2020-07" db="EMBL/GenBank/DDBJ databases">
        <title>Sequencing the genomes of 1000 actinobacteria strains.</title>
        <authorList>
            <person name="Klenk H.-P."/>
        </authorList>
    </citation>
    <scope>NUCLEOTIDE SEQUENCE [LARGE SCALE GENOMIC DNA]</scope>
    <source>
        <strain evidence="5 6">DSM 103164</strain>
    </source>
</reference>
<dbReference type="Proteomes" id="UP000527616">
    <property type="component" value="Unassembled WGS sequence"/>
</dbReference>
<evidence type="ECO:0000256" key="3">
    <source>
        <dbReference type="SAM" id="MobiDB-lite"/>
    </source>
</evidence>
<proteinExistence type="inferred from homology"/>
<accession>A0A7Z0DBT9</accession>
<feature type="coiled-coil region" evidence="2">
    <location>
        <begin position="96"/>
        <end position="130"/>
    </location>
</feature>
<feature type="transmembrane region" description="Helical" evidence="4">
    <location>
        <begin position="56"/>
        <end position="75"/>
    </location>
</feature>
<evidence type="ECO:0000313" key="5">
    <source>
        <dbReference type="EMBL" id="NYI72641.1"/>
    </source>
</evidence>
<organism evidence="5 6">
    <name type="scientific">Naumannella cuiyingiana</name>
    <dbReference type="NCBI Taxonomy" id="1347891"/>
    <lineage>
        <taxon>Bacteria</taxon>
        <taxon>Bacillati</taxon>
        <taxon>Actinomycetota</taxon>
        <taxon>Actinomycetes</taxon>
        <taxon>Propionibacteriales</taxon>
        <taxon>Propionibacteriaceae</taxon>
        <taxon>Naumannella</taxon>
    </lineage>
</organism>
<evidence type="ECO:0000313" key="6">
    <source>
        <dbReference type="Proteomes" id="UP000527616"/>
    </source>
</evidence>
<sequence length="278" mass="29820">MPEDTPAERAPEENAETRRLPRIDTAPHTPEHAAPTRAADAEPAADWRSLLRPSRAQVVVGLVLCLVAIGVMVQLRARNDDDAYATARRADLVQILDGLNAESRRLDEDLRELEQTREELRTGADRERVAREEATRREENLGILAGTLPAVGPGVRIVIDDPRGAVSDAVLVDAVQELRDAGAEAIEINNSIRVVASTAFGQGPDGPTSGGTAITRPIVIEAIGDPNNLEEGARFRGGLVSAVTGDQVGGTVTITRESEVRVESLHSASENQYARPAR</sequence>
<keyword evidence="6" id="KW-1185">Reference proteome</keyword>
<keyword evidence="4" id="KW-0472">Membrane</keyword>
<dbReference type="InterPro" id="IPR010273">
    <property type="entry name" value="DUF881"/>
</dbReference>
<protein>
    <submittedName>
        <fullName evidence="5">Uncharacterized protein YlxW (UPF0749 family)</fullName>
    </submittedName>
</protein>
<dbReference type="Gene3D" id="3.30.70.1880">
    <property type="entry name" value="Protein of unknown function DUF881"/>
    <property type="match status" value="1"/>
</dbReference>
<dbReference type="PANTHER" id="PTHR37313:SF2">
    <property type="entry name" value="UPF0749 PROTEIN YLXX"/>
    <property type="match status" value="1"/>
</dbReference>
<keyword evidence="4" id="KW-1133">Transmembrane helix</keyword>
<feature type="region of interest" description="Disordered" evidence="3">
    <location>
        <begin position="1"/>
        <end position="41"/>
    </location>
</feature>
<comment type="caution">
    <text evidence="5">The sequence shown here is derived from an EMBL/GenBank/DDBJ whole genome shotgun (WGS) entry which is preliminary data.</text>
</comment>
<evidence type="ECO:0000256" key="4">
    <source>
        <dbReference type="SAM" id="Phobius"/>
    </source>
</evidence>
<name>A0A7Z0DBT9_9ACTN</name>
<dbReference type="AlphaFoldDB" id="A0A7Z0DBT9"/>
<evidence type="ECO:0000256" key="2">
    <source>
        <dbReference type="SAM" id="Coils"/>
    </source>
</evidence>
<dbReference type="RefSeq" id="WP_179446272.1">
    <property type="nucleotide sequence ID" value="NZ_JACBZS010000001.1"/>
</dbReference>
<keyword evidence="4" id="KW-0812">Transmembrane</keyword>
<feature type="compositionally biased region" description="Basic and acidic residues" evidence="3">
    <location>
        <begin position="1"/>
        <end position="22"/>
    </location>
</feature>
<gene>
    <name evidence="5" type="ORF">GGQ54_003201</name>
</gene>
<dbReference type="PANTHER" id="PTHR37313">
    <property type="entry name" value="UPF0749 PROTEIN RV1825"/>
    <property type="match status" value="1"/>
</dbReference>
<dbReference type="EMBL" id="JACBZS010000001">
    <property type="protein sequence ID" value="NYI72641.1"/>
    <property type="molecule type" value="Genomic_DNA"/>
</dbReference>
<dbReference type="Pfam" id="PF05949">
    <property type="entry name" value="DUF881"/>
    <property type="match status" value="1"/>
</dbReference>
<keyword evidence="2" id="KW-0175">Coiled coil</keyword>